<dbReference type="EC" id="4.4.1.5" evidence="2"/>
<keyword evidence="2" id="KW-0456">Lyase</keyword>
<dbReference type="Pfam" id="PF00903">
    <property type="entry name" value="Glyoxalase"/>
    <property type="match status" value="1"/>
</dbReference>
<dbReference type="PANTHER" id="PTHR36113">
    <property type="entry name" value="LYASE, PUTATIVE-RELATED-RELATED"/>
    <property type="match status" value="1"/>
</dbReference>
<dbReference type="RefSeq" id="WP_209987634.1">
    <property type="nucleotide sequence ID" value="NZ_JAGINO010000022.1"/>
</dbReference>
<evidence type="ECO:0000259" key="1">
    <source>
        <dbReference type="PROSITE" id="PS51819"/>
    </source>
</evidence>
<dbReference type="EMBL" id="JAUSVU010000020">
    <property type="protein sequence ID" value="MDQ0535752.1"/>
    <property type="molecule type" value="Genomic_DNA"/>
</dbReference>
<comment type="caution">
    <text evidence="2">The sequence shown here is derived from an EMBL/GenBank/DDBJ whole genome shotgun (WGS) entry which is preliminary data.</text>
</comment>
<dbReference type="SUPFAM" id="SSF54593">
    <property type="entry name" value="Glyoxalase/Bleomycin resistance protein/Dihydroxybiphenyl dioxygenase"/>
    <property type="match status" value="1"/>
</dbReference>
<evidence type="ECO:0000313" key="3">
    <source>
        <dbReference type="Proteomes" id="UP001244552"/>
    </source>
</evidence>
<dbReference type="InterPro" id="IPR051332">
    <property type="entry name" value="Fosfomycin_Res_Enzymes"/>
</dbReference>
<dbReference type="InterPro" id="IPR029068">
    <property type="entry name" value="Glyas_Bleomycin-R_OHBP_Dase"/>
</dbReference>
<dbReference type="Proteomes" id="UP001244552">
    <property type="component" value="Unassembled WGS sequence"/>
</dbReference>
<gene>
    <name evidence="2" type="ORF">QO018_004636</name>
</gene>
<dbReference type="Gene3D" id="3.10.180.10">
    <property type="entry name" value="2,3-Dihydroxybiphenyl 1,2-Dioxygenase, domain 1"/>
    <property type="match status" value="1"/>
</dbReference>
<dbReference type="InterPro" id="IPR037523">
    <property type="entry name" value="VOC_core"/>
</dbReference>
<organism evidence="2 3">
    <name type="scientific">Azospirillum picis</name>
    <dbReference type="NCBI Taxonomy" id="488438"/>
    <lineage>
        <taxon>Bacteria</taxon>
        <taxon>Pseudomonadati</taxon>
        <taxon>Pseudomonadota</taxon>
        <taxon>Alphaproteobacteria</taxon>
        <taxon>Rhodospirillales</taxon>
        <taxon>Azospirillaceae</taxon>
        <taxon>Azospirillum</taxon>
    </lineage>
</organism>
<dbReference type="PROSITE" id="PS51819">
    <property type="entry name" value="VOC"/>
    <property type="match status" value="1"/>
</dbReference>
<reference evidence="2 3" key="1">
    <citation type="submission" date="2023-07" db="EMBL/GenBank/DDBJ databases">
        <title>Genomic Encyclopedia of Type Strains, Phase IV (KMG-IV): sequencing the most valuable type-strain genomes for metagenomic binning, comparative biology and taxonomic classification.</title>
        <authorList>
            <person name="Goeker M."/>
        </authorList>
    </citation>
    <scope>NUCLEOTIDE SEQUENCE [LARGE SCALE GENOMIC DNA]</scope>
    <source>
        <strain evidence="2 3">DSM 19922</strain>
    </source>
</reference>
<feature type="domain" description="VOC" evidence="1">
    <location>
        <begin position="8"/>
        <end position="133"/>
    </location>
</feature>
<dbReference type="GO" id="GO:0004462">
    <property type="term" value="F:lactoylglutathione lyase activity"/>
    <property type="evidence" value="ECO:0007669"/>
    <property type="project" value="UniProtKB-EC"/>
</dbReference>
<keyword evidence="3" id="KW-1185">Reference proteome</keyword>
<name>A0ABU0MQK1_9PROT</name>
<accession>A0ABU0MQK1</accession>
<evidence type="ECO:0000313" key="2">
    <source>
        <dbReference type="EMBL" id="MDQ0535752.1"/>
    </source>
</evidence>
<dbReference type="InterPro" id="IPR004360">
    <property type="entry name" value="Glyas_Fos-R_dOase_dom"/>
</dbReference>
<sequence>MSTPHAVRIAHVALWTRDLERAAGFWQAQFGAVIGPVYASARRPGFTSRFATLPDGPSLELMSAPWIGPGDGPAERSGWAHVALSLGSADAVRNAASRLGELGLLVSAPRTTGDGFYEAVIQDHDGNLIEITA</sequence>
<protein>
    <submittedName>
        <fullName evidence="2">Lactoylglutathione lyase</fullName>
        <ecNumber evidence="2">4.4.1.5</ecNumber>
    </submittedName>
</protein>
<dbReference type="PANTHER" id="PTHR36113:SF1">
    <property type="entry name" value="GLYOXALASE_BLEOMYCIN RESISTANCE PROTEIN_DIOXYGENASE"/>
    <property type="match status" value="1"/>
</dbReference>
<proteinExistence type="predicted"/>